<keyword evidence="6" id="KW-0560">Oxidoreductase</keyword>
<dbReference type="PANTHER" id="PTHR47943">
    <property type="entry name" value="CYTOCHROME P450 93A3-LIKE"/>
    <property type="match status" value="1"/>
</dbReference>
<evidence type="ECO:0000256" key="4">
    <source>
        <dbReference type="ARBA" id="ARBA00022617"/>
    </source>
</evidence>
<organism evidence="10 11">
    <name type="scientific">Mikania micrantha</name>
    <name type="common">bitter vine</name>
    <dbReference type="NCBI Taxonomy" id="192012"/>
    <lineage>
        <taxon>Eukaryota</taxon>
        <taxon>Viridiplantae</taxon>
        <taxon>Streptophyta</taxon>
        <taxon>Embryophyta</taxon>
        <taxon>Tracheophyta</taxon>
        <taxon>Spermatophyta</taxon>
        <taxon>Magnoliopsida</taxon>
        <taxon>eudicotyledons</taxon>
        <taxon>Gunneridae</taxon>
        <taxon>Pentapetalae</taxon>
        <taxon>asterids</taxon>
        <taxon>campanulids</taxon>
        <taxon>Asterales</taxon>
        <taxon>Asteraceae</taxon>
        <taxon>Asteroideae</taxon>
        <taxon>Heliantheae alliance</taxon>
        <taxon>Eupatorieae</taxon>
        <taxon>Mikania</taxon>
    </lineage>
</organism>
<evidence type="ECO:0000256" key="6">
    <source>
        <dbReference type="ARBA" id="ARBA00023002"/>
    </source>
</evidence>
<dbReference type="GO" id="GO:0016705">
    <property type="term" value="F:oxidoreductase activity, acting on paired donors, with incorporation or reduction of molecular oxygen"/>
    <property type="evidence" value="ECO:0007669"/>
    <property type="project" value="InterPro"/>
</dbReference>
<evidence type="ECO:0000256" key="8">
    <source>
        <dbReference type="ARBA" id="ARBA00023033"/>
    </source>
</evidence>
<comment type="caution">
    <text evidence="10">The sequence shown here is derived from an EMBL/GenBank/DDBJ whole genome shotgun (WGS) entry which is preliminary data.</text>
</comment>
<name>A0A5N6M8T1_9ASTR</name>
<dbReference type="EMBL" id="SZYD01000016">
    <property type="protein sequence ID" value="KAD3337065.1"/>
    <property type="molecule type" value="Genomic_DNA"/>
</dbReference>
<evidence type="ECO:0000313" key="10">
    <source>
        <dbReference type="EMBL" id="KAD3337065.1"/>
    </source>
</evidence>
<dbReference type="OrthoDB" id="1103324at2759"/>
<dbReference type="Pfam" id="PF00067">
    <property type="entry name" value="p450"/>
    <property type="match status" value="1"/>
</dbReference>
<sequence length="234" mass="26995">MVDEQKPKAVEEILRESEKLFLGRPQIAAINNVTYGGKGFIFAPYGSYWKFMKKIIMSQLLSGNTLDILLQVRRDEINHFIKNLSRKASLGKSVEIEVILGNLTSNMISRMVTGNKYAEEDDEIGDIMKIMVDVDKLYGKLNLSEHIWFFKNIDLQGIQKTSMDIRTRFDALMDGILKEHEEARQQNIETRKVKDLLNILLEISEDDDMEIKLTRDNIKALILVLVNYKPVLLM</sequence>
<accession>A0A5N6M8T1</accession>
<keyword evidence="4" id="KW-0349">Heme</keyword>
<dbReference type="Proteomes" id="UP000326396">
    <property type="component" value="Linkage Group LG6"/>
</dbReference>
<evidence type="ECO:0000256" key="9">
    <source>
        <dbReference type="ARBA" id="ARBA00023136"/>
    </source>
</evidence>
<dbReference type="GO" id="GO:0004497">
    <property type="term" value="F:monooxygenase activity"/>
    <property type="evidence" value="ECO:0007669"/>
    <property type="project" value="UniProtKB-KW"/>
</dbReference>
<evidence type="ECO:0000256" key="5">
    <source>
        <dbReference type="ARBA" id="ARBA00022723"/>
    </source>
</evidence>
<evidence type="ECO:0000256" key="1">
    <source>
        <dbReference type="ARBA" id="ARBA00001971"/>
    </source>
</evidence>
<evidence type="ECO:0008006" key="12">
    <source>
        <dbReference type="Google" id="ProtNLM"/>
    </source>
</evidence>
<keyword evidence="9" id="KW-0472">Membrane</keyword>
<comment type="similarity">
    <text evidence="3">Belongs to the cytochrome P450 family.</text>
</comment>
<proteinExistence type="inferred from homology"/>
<comment type="cofactor">
    <cofactor evidence="1">
        <name>heme</name>
        <dbReference type="ChEBI" id="CHEBI:30413"/>
    </cofactor>
</comment>
<dbReference type="GO" id="GO:0016020">
    <property type="term" value="C:membrane"/>
    <property type="evidence" value="ECO:0007669"/>
    <property type="project" value="UniProtKB-SubCell"/>
</dbReference>
<protein>
    <recommendedName>
        <fullName evidence="12">Cytochrome P450</fullName>
    </recommendedName>
</protein>
<dbReference type="GO" id="GO:0005506">
    <property type="term" value="F:iron ion binding"/>
    <property type="evidence" value="ECO:0007669"/>
    <property type="project" value="InterPro"/>
</dbReference>
<gene>
    <name evidence="10" type="ORF">E3N88_32585</name>
</gene>
<dbReference type="GO" id="GO:0020037">
    <property type="term" value="F:heme binding"/>
    <property type="evidence" value="ECO:0007669"/>
    <property type="project" value="InterPro"/>
</dbReference>
<reference evidence="10 11" key="1">
    <citation type="submission" date="2019-05" db="EMBL/GenBank/DDBJ databases">
        <title>Mikania micrantha, genome provides insights into the molecular mechanism of rapid growth.</title>
        <authorList>
            <person name="Liu B."/>
        </authorList>
    </citation>
    <scope>NUCLEOTIDE SEQUENCE [LARGE SCALE GENOMIC DNA]</scope>
    <source>
        <strain evidence="10">NLD-2019</strain>
        <tissue evidence="10">Leaf</tissue>
    </source>
</reference>
<dbReference type="AlphaFoldDB" id="A0A5N6M8T1"/>
<evidence type="ECO:0000256" key="3">
    <source>
        <dbReference type="ARBA" id="ARBA00010617"/>
    </source>
</evidence>
<keyword evidence="8" id="KW-0503">Monooxygenase</keyword>
<comment type="subcellular location">
    <subcellularLocation>
        <location evidence="2">Membrane</location>
    </subcellularLocation>
</comment>
<keyword evidence="11" id="KW-1185">Reference proteome</keyword>
<dbReference type="PANTHER" id="PTHR47943:SF8">
    <property type="entry name" value="CYTOCHROME P450"/>
    <property type="match status" value="1"/>
</dbReference>
<keyword evidence="7" id="KW-0408">Iron</keyword>
<evidence type="ECO:0000256" key="7">
    <source>
        <dbReference type="ARBA" id="ARBA00023004"/>
    </source>
</evidence>
<evidence type="ECO:0000256" key="2">
    <source>
        <dbReference type="ARBA" id="ARBA00004370"/>
    </source>
</evidence>
<keyword evidence="5" id="KW-0479">Metal-binding</keyword>
<dbReference type="SUPFAM" id="SSF48264">
    <property type="entry name" value="Cytochrome P450"/>
    <property type="match status" value="1"/>
</dbReference>
<evidence type="ECO:0000313" key="11">
    <source>
        <dbReference type="Proteomes" id="UP000326396"/>
    </source>
</evidence>
<dbReference type="InterPro" id="IPR001128">
    <property type="entry name" value="Cyt_P450"/>
</dbReference>
<dbReference type="Gene3D" id="1.10.630.10">
    <property type="entry name" value="Cytochrome P450"/>
    <property type="match status" value="1"/>
</dbReference>
<dbReference type="InterPro" id="IPR036396">
    <property type="entry name" value="Cyt_P450_sf"/>
</dbReference>